<protein>
    <submittedName>
        <fullName evidence="2">Uncharacterized protein</fullName>
    </submittedName>
</protein>
<accession>A0AAD7CJR1</accession>
<evidence type="ECO:0000313" key="3">
    <source>
        <dbReference type="Proteomes" id="UP001221757"/>
    </source>
</evidence>
<feature type="compositionally biased region" description="Pro residues" evidence="1">
    <location>
        <begin position="108"/>
        <end position="122"/>
    </location>
</feature>
<organism evidence="2 3">
    <name type="scientific">Mycena rosella</name>
    <name type="common">Pink bonnet</name>
    <name type="synonym">Agaricus rosellus</name>
    <dbReference type="NCBI Taxonomy" id="1033263"/>
    <lineage>
        <taxon>Eukaryota</taxon>
        <taxon>Fungi</taxon>
        <taxon>Dikarya</taxon>
        <taxon>Basidiomycota</taxon>
        <taxon>Agaricomycotina</taxon>
        <taxon>Agaricomycetes</taxon>
        <taxon>Agaricomycetidae</taxon>
        <taxon>Agaricales</taxon>
        <taxon>Marasmiineae</taxon>
        <taxon>Mycenaceae</taxon>
        <taxon>Mycena</taxon>
    </lineage>
</organism>
<dbReference type="AlphaFoldDB" id="A0AAD7CJR1"/>
<gene>
    <name evidence="2" type="ORF">B0H17DRAFT_419499</name>
</gene>
<name>A0AAD7CJR1_MYCRO</name>
<evidence type="ECO:0000256" key="1">
    <source>
        <dbReference type="SAM" id="MobiDB-lite"/>
    </source>
</evidence>
<keyword evidence="3" id="KW-1185">Reference proteome</keyword>
<feature type="compositionally biased region" description="Polar residues" evidence="1">
    <location>
        <begin position="137"/>
        <end position="156"/>
    </location>
</feature>
<sequence length="260" mass="29132">MHGRERPSWPQGGMFSEATHDIARQRQPQHQPPYPATQALAHPSFNSTRNRSLESFPTMSISYPESSQRTRMRDVQFSPSDEGFMPAQNAPHPNNRDVLLSGAEFSPAPIPSDRPPPPPRPPTRSFSNRYFVPPQQSPTSNGPARSPPSFNQPLNSYRELTSSLSDATDDNLTQASHHHHPSNFIPMCVPPEIQHIPNQLSALEYQNLQPTSAPRRRLPSMLLKNARFAHRARNPTRPCLLLQLRRSGCRALPAPGSRAQ</sequence>
<comment type="caution">
    <text evidence="2">The sequence shown here is derived from an EMBL/GenBank/DDBJ whole genome shotgun (WGS) entry which is preliminary data.</text>
</comment>
<reference evidence="2" key="1">
    <citation type="submission" date="2023-03" db="EMBL/GenBank/DDBJ databases">
        <title>Massive genome expansion in bonnet fungi (Mycena s.s.) driven by repeated elements and novel gene families across ecological guilds.</title>
        <authorList>
            <consortium name="Lawrence Berkeley National Laboratory"/>
            <person name="Harder C.B."/>
            <person name="Miyauchi S."/>
            <person name="Viragh M."/>
            <person name="Kuo A."/>
            <person name="Thoen E."/>
            <person name="Andreopoulos B."/>
            <person name="Lu D."/>
            <person name="Skrede I."/>
            <person name="Drula E."/>
            <person name="Henrissat B."/>
            <person name="Morin E."/>
            <person name="Kohler A."/>
            <person name="Barry K."/>
            <person name="LaButti K."/>
            <person name="Morin E."/>
            <person name="Salamov A."/>
            <person name="Lipzen A."/>
            <person name="Mereny Z."/>
            <person name="Hegedus B."/>
            <person name="Baldrian P."/>
            <person name="Stursova M."/>
            <person name="Weitz H."/>
            <person name="Taylor A."/>
            <person name="Grigoriev I.V."/>
            <person name="Nagy L.G."/>
            <person name="Martin F."/>
            <person name="Kauserud H."/>
        </authorList>
    </citation>
    <scope>NUCLEOTIDE SEQUENCE</scope>
    <source>
        <strain evidence="2">CBHHK067</strain>
    </source>
</reference>
<feature type="region of interest" description="Disordered" evidence="1">
    <location>
        <begin position="1"/>
        <end position="156"/>
    </location>
</feature>
<proteinExistence type="predicted"/>
<dbReference type="Proteomes" id="UP001221757">
    <property type="component" value="Unassembled WGS sequence"/>
</dbReference>
<feature type="compositionally biased region" description="Polar residues" evidence="1">
    <location>
        <begin position="44"/>
        <end position="69"/>
    </location>
</feature>
<dbReference type="EMBL" id="JARKIE010000364">
    <property type="protein sequence ID" value="KAJ7649313.1"/>
    <property type="molecule type" value="Genomic_DNA"/>
</dbReference>
<evidence type="ECO:0000313" key="2">
    <source>
        <dbReference type="EMBL" id="KAJ7649313.1"/>
    </source>
</evidence>